<feature type="transmembrane region" description="Helical" evidence="7">
    <location>
        <begin position="190"/>
        <end position="207"/>
    </location>
</feature>
<dbReference type="EMBL" id="JAEEGA010000003">
    <property type="protein sequence ID" value="MBP1040681.1"/>
    <property type="molecule type" value="Genomic_DNA"/>
</dbReference>
<organism evidence="9 10">
    <name type="scientific">Vagococcus allomyrinae</name>
    <dbReference type="NCBI Taxonomy" id="2794353"/>
    <lineage>
        <taxon>Bacteria</taxon>
        <taxon>Bacillati</taxon>
        <taxon>Bacillota</taxon>
        <taxon>Bacilli</taxon>
        <taxon>Lactobacillales</taxon>
        <taxon>Enterococcaceae</taxon>
        <taxon>Vagococcus</taxon>
    </lineage>
</organism>
<accession>A0A940P6K1</accession>
<evidence type="ECO:0000256" key="7">
    <source>
        <dbReference type="SAM" id="Phobius"/>
    </source>
</evidence>
<feature type="transmembrane region" description="Helical" evidence="7">
    <location>
        <begin position="151"/>
        <end position="169"/>
    </location>
</feature>
<proteinExistence type="inferred from homology"/>
<feature type="transmembrane region" description="Helical" evidence="7">
    <location>
        <begin position="70"/>
        <end position="87"/>
    </location>
</feature>
<keyword evidence="4 7" id="KW-0812">Transmembrane</keyword>
<reference evidence="9" key="1">
    <citation type="submission" date="2020-12" db="EMBL/GenBank/DDBJ databases">
        <title>Vagococcus allomyrinae sp. nov. and Enterococcus lavae sp. nov., isolated from the larvae of Allomyrina dichotoma.</title>
        <authorList>
            <person name="Lee S.D."/>
        </authorList>
    </citation>
    <scope>NUCLEOTIDE SEQUENCE</scope>
    <source>
        <strain evidence="9">BWB3-3</strain>
    </source>
</reference>
<name>A0A940P6K1_9ENTE</name>
<feature type="transmembrane region" description="Helical" evidence="7">
    <location>
        <begin position="219"/>
        <end position="240"/>
    </location>
</feature>
<comment type="caution">
    <text evidence="9">The sequence shown here is derived from an EMBL/GenBank/DDBJ whole genome shotgun (WGS) entry which is preliminary data.</text>
</comment>
<evidence type="ECO:0000259" key="8">
    <source>
        <dbReference type="Pfam" id="PF00892"/>
    </source>
</evidence>
<dbReference type="PANTHER" id="PTHR32322">
    <property type="entry name" value="INNER MEMBRANE TRANSPORTER"/>
    <property type="match status" value="1"/>
</dbReference>
<keyword evidence="6 7" id="KW-0472">Membrane</keyword>
<comment type="similarity">
    <text evidence="2">Belongs to the EamA transporter family.</text>
</comment>
<dbReference type="InterPro" id="IPR000620">
    <property type="entry name" value="EamA_dom"/>
</dbReference>
<comment type="subcellular location">
    <subcellularLocation>
        <location evidence="1">Cell membrane</location>
        <topology evidence="1">Multi-pass membrane protein</topology>
    </subcellularLocation>
</comment>
<dbReference type="GO" id="GO:0005886">
    <property type="term" value="C:plasma membrane"/>
    <property type="evidence" value="ECO:0007669"/>
    <property type="project" value="UniProtKB-SubCell"/>
</dbReference>
<evidence type="ECO:0000256" key="1">
    <source>
        <dbReference type="ARBA" id="ARBA00004651"/>
    </source>
</evidence>
<dbReference type="InterPro" id="IPR037185">
    <property type="entry name" value="EmrE-like"/>
</dbReference>
<sequence length="294" mass="32469">MKESTKNNTTLGHVAALITIFLWGTTFISTKFLLEYISPLEILVFRFILGWLVLLIMAPKLLKTANWKEELLFVGAGLSGVTLYFLLENIALTYTLASNVGVIVAISPFFTALLASIFLKEETLRLSYFIGFLISLVGICILSFGSGDISFSSLGDILAILASVCWGFYSILTKKISNLGYANILTTRRIFTYGILFMVVAMPFLGFNPVLTQYAHPVVWSNLLFLGIGASAFCFVSWNYAVKVVGAVKTSVYIYLVPVVTVTFSVLILHEPLTWQMVIGIILAIIGLLISERK</sequence>
<keyword evidence="3" id="KW-1003">Cell membrane</keyword>
<evidence type="ECO:0000256" key="3">
    <source>
        <dbReference type="ARBA" id="ARBA00022475"/>
    </source>
</evidence>
<dbReference type="Proteomes" id="UP000674938">
    <property type="component" value="Unassembled WGS sequence"/>
</dbReference>
<dbReference type="SUPFAM" id="SSF103481">
    <property type="entry name" value="Multidrug resistance efflux transporter EmrE"/>
    <property type="match status" value="2"/>
</dbReference>
<keyword evidence="10" id="KW-1185">Reference proteome</keyword>
<feature type="transmembrane region" description="Helical" evidence="7">
    <location>
        <begin position="12"/>
        <end position="34"/>
    </location>
</feature>
<feature type="domain" description="EamA" evidence="8">
    <location>
        <begin position="11"/>
        <end position="143"/>
    </location>
</feature>
<feature type="transmembrane region" description="Helical" evidence="7">
    <location>
        <begin position="252"/>
        <end position="269"/>
    </location>
</feature>
<protein>
    <submittedName>
        <fullName evidence="9">DMT family transporter</fullName>
    </submittedName>
</protein>
<feature type="transmembrane region" description="Helical" evidence="7">
    <location>
        <begin position="126"/>
        <end position="145"/>
    </location>
</feature>
<dbReference type="AlphaFoldDB" id="A0A940P6K1"/>
<feature type="transmembrane region" description="Helical" evidence="7">
    <location>
        <begin position="275"/>
        <end position="291"/>
    </location>
</feature>
<feature type="transmembrane region" description="Helical" evidence="7">
    <location>
        <begin position="40"/>
        <end position="58"/>
    </location>
</feature>
<evidence type="ECO:0000256" key="2">
    <source>
        <dbReference type="ARBA" id="ARBA00007362"/>
    </source>
</evidence>
<dbReference type="PANTHER" id="PTHR32322:SF18">
    <property type="entry name" value="S-ADENOSYLMETHIONINE_S-ADENOSYLHOMOCYSTEINE TRANSPORTER"/>
    <property type="match status" value="1"/>
</dbReference>
<feature type="transmembrane region" description="Helical" evidence="7">
    <location>
        <begin position="99"/>
        <end position="119"/>
    </location>
</feature>
<dbReference type="RefSeq" id="WP_209525924.1">
    <property type="nucleotide sequence ID" value="NZ_JAEEGA010000003.1"/>
</dbReference>
<gene>
    <name evidence="9" type="ORF">I6N95_06670</name>
</gene>
<dbReference type="InterPro" id="IPR050638">
    <property type="entry name" value="AA-Vitamin_Transporters"/>
</dbReference>
<evidence type="ECO:0000256" key="5">
    <source>
        <dbReference type="ARBA" id="ARBA00022989"/>
    </source>
</evidence>
<feature type="domain" description="EamA" evidence="8">
    <location>
        <begin position="154"/>
        <end position="290"/>
    </location>
</feature>
<evidence type="ECO:0000256" key="6">
    <source>
        <dbReference type="ARBA" id="ARBA00023136"/>
    </source>
</evidence>
<dbReference type="Pfam" id="PF00892">
    <property type="entry name" value="EamA"/>
    <property type="match status" value="2"/>
</dbReference>
<evidence type="ECO:0000313" key="10">
    <source>
        <dbReference type="Proteomes" id="UP000674938"/>
    </source>
</evidence>
<evidence type="ECO:0000313" key="9">
    <source>
        <dbReference type="EMBL" id="MBP1040681.1"/>
    </source>
</evidence>
<evidence type="ECO:0000256" key="4">
    <source>
        <dbReference type="ARBA" id="ARBA00022692"/>
    </source>
</evidence>
<keyword evidence="5 7" id="KW-1133">Transmembrane helix</keyword>